<organism evidence="1 2">
    <name type="scientific">Characodon lateralis</name>
    <dbReference type="NCBI Taxonomy" id="208331"/>
    <lineage>
        <taxon>Eukaryota</taxon>
        <taxon>Metazoa</taxon>
        <taxon>Chordata</taxon>
        <taxon>Craniata</taxon>
        <taxon>Vertebrata</taxon>
        <taxon>Euteleostomi</taxon>
        <taxon>Actinopterygii</taxon>
        <taxon>Neopterygii</taxon>
        <taxon>Teleostei</taxon>
        <taxon>Neoteleostei</taxon>
        <taxon>Acanthomorphata</taxon>
        <taxon>Ovalentaria</taxon>
        <taxon>Atherinomorphae</taxon>
        <taxon>Cyprinodontiformes</taxon>
        <taxon>Goodeidae</taxon>
        <taxon>Characodon</taxon>
    </lineage>
</organism>
<comment type="caution">
    <text evidence="1">The sequence shown here is derived from an EMBL/GenBank/DDBJ whole genome shotgun (WGS) entry which is preliminary data.</text>
</comment>
<keyword evidence="2" id="KW-1185">Reference proteome</keyword>
<dbReference type="Proteomes" id="UP001352852">
    <property type="component" value="Unassembled WGS sequence"/>
</dbReference>
<sequence length="117" mass="13779">MDLTSRERQRIGVYKPLQRCATRTHLGFAPGFFQTDAAGSHICSEPPVCWQRFACRRSSRTLYVLCDIPKGFVCGYSRRVRAVGRLRQLTLHFNVPFWMYITSRRNKEYHLFCILFI</sequence>
<evidence type="ECO:0000313" key="1">
    <source>
        <dbReference type="EMBL" id="MED6295564.1"/>
    </source>
</evidence>
<dbReference type="EMBL" id="JAHUTJ010080245">
    <property type="protein sequence ID" value="MED6295564.1"/>
    <property type="molecule type" value="Genomic_DNA"/>
</dbReference>
<protein>
    <submittedName>
        <fullName evidence="1">Uncharacterized protein</fullName>
    </submittedName>
</protein>
<gene>
    <name evidence="1" type="ORF">CHARACLAT_033047</name>
</gene>
<proteinExistence type="predicted"/>
<name>A0ABU7F8E2_9TELE</name>
<reference evidence="1 2" key="1">
    <citation type="submission" date="2021-06" db="EMBL/GenBank/DDBJ databases">
        <authorList>
            <person name="Palmer J.M."/>
        </authorList>
    </citation>
    <scope>NUCLEOTIDE SEQUENCE [LARGE SCALE GENOMIC DNA]</scope>
    <source>
        <strain evidence="1 2">CL_MEX2019</strain>
        <tissue evidence="1">Muscle</tissue>
    </source>
</reference>
<accession>A0ABU7F8E2</accession>
<evidence type="ECO:0000313" key="2">
    <source>
        <dbReference type="Proteomes" id="UP001352852"/>
    </source>
</evidence>